<dbReference type="CDD" id="cd13124">
    <property type="entry name" value="MATE_SpoVB_like"/>
    <property type="match status" value="1"/>
</dbReference>
<dbReference type="OrthoDB" id="9775950at2"/>
<gene>
    <name evidence="7" type="ORF">EBO34_10980</name>
</gene>
<keyword evidence="2" id="KW-1003">Cell membrane</keyword>
<dbReference type="InterPro" id="IPR050833">
    <property type="entry name" value="Poly_Biosynth_Transport"/>
</dbReference>
<feature type="transmembrane region" description="Helical" evidence="6">
    <location>
        <begin position="380"/>
        <end position="399"/>
    </location>
</feature>
<dbReference type="GO" id="GO:0005886">
    <property type="term" value="C:plasma membrane"/>
    <property type="evidence" value="ECO:0007669"/>
    <property type="project" value="UniProtKB-SubCell"/>
</dbReference>
<feature type="transmembrane region" description="Helical" evidence="6">
    <location>
        <begin position="89"/>
        <end position="110"/>
    </location>
</feature>
<dbReference type="EMBL" id="RHIB01000001">
    <property type="protein sequence ID" value="RNA70413.1"/>
    <property type="molecule type" value="Genomic_DNA"/>
</dbReference>
<evidence type="ECO:0000256" key="5">
    <source>
        <dbReference type="ARBA" id="ARBA00023136"/>
    </source>
</evidence>
<feature type="transmembrane region" description="Helical" evidence="6">
    <location>
        <begin position="406"/>
        <end position="427"/>
    </location>
</feature>
<evidence type="ECO:0000313" key="7">
    <source>
        <dbReference type="EMBL" id="RNA70413.1"/>
    </source>
</evidence>
<reference evidence="7 8" key="1">
    <citation type="submission" date="2018-10" db="EMBL/GenBank/DDBJ databases">
        <title>Bacillus Keqinensis sp. nov., a moderately halophilic bacterium isolated from a saline-alkaline lake.</title>
        <authorList>
            <person name="Wang H."/>
        </authorList>
    </citation>
    <scope>NUCLEOTIDE SEQUENCE [LARGE SCALE GENOMIC DNA]</scope>
    <source>
        <strain evidence="7 8">KQ-3</strain>
    </source>
</reference>
<proteinExistence type="predicted"/>
<feature type="transmembrane region" description="Helical" evidence="6">
    <location>
        <begin position="12"/>
        <end position="35"/>
    </location>
</feature>
<dbReference type="InterPro" id="IPR002797">
    <property type="entry name" value="Polysacc_synth"/>
</dbReference>
<feature type="transmembrane region" description="Helical" evidence="6">
    <location>
        <begin position="467"/>
        <end position="489"/>
    </location>
</feature>
<keyword evidence="4 6" id="KW-1133">Transmembrane helix</keyword>
<feature type="transmembrane region" description="Helical" evidence="6">
    <location>
        <begin position="47"/>
        <end position="69"/>
    </location>
</feature>
<organism evidence="7 8">
    <name type="scientific">Alteribacter keqinensis</name>
    <dbReference type="NCBI Taxonomy" id="2483800"/>
    <lineage>
        <taxon>Bacteria</taxon>
        <taxon>Bacillati</taxon>
        <taxon>Bacillota</taxon>
        <taxon>Bacilli</taxon>
        <taxon>Bacillales</taxon>
        <taxon>Bacillaceae</taxon>
        <taxon>Alteribacter</taxon>
    </lineage>
</organism>
<comment type="subcellular location">
    <subcellularLocation>
        <location evidence="1">Cell membrane</location>
        <topology evidence="1">Multi-pass membrane protein</topology>
    </subcellularLocation>
</comment>
<accession>A0A3M7TY56</accession>
<feature type="transmembrane region" description="Helical" evidence="6">
    <location>
        <begin position="194"/>
        <end position="218"/>
    </location>
</feature>
<feature type="transmembrane region" description="Helical" evidence="6">
    <location>
        <begin position="501"/>
        <end position="528"/>
    </location>
</feature>
<evidence type="ECO:0000256" key="4">
    <source>
        <dbReference type="ARBA" id="ARBA00022989"/>
    </source>
</evidence>
<comment type="caution">
    <text evidence="7">The sequence shown here is derived from an EMBL/GenBank/DDBJ whole genome shotgun (WGS) entry which is preliminary data.</text>
</comment>
<feature type="transmembrane region" description="Helical" evidence="6">
    <location>
        <begin position="246"/>
        <end position="266"/>
    </location>
</feature>
<feature type="transmembrane region" description="Helical" evidence="6">
    <location>
        <begin position="169"/>
        <end position="188"/>
    </location>
</feature>
<evidence type="ECO:0000256" key="6">
    <source>
        <dbReference type="SAM" id="Phobius"/>
    </source>
</evidence>
<keyword evidence="5 6" id="KW-0472">Membrane</keyword>
<dbReference type="PIRSF" id="PIRSF038958">
    <property type="entry name" value="PG_synth_SpoVB"/>
    <property type="match status" value="1"/>
</dbReference>
<dbReference type="Proteomes" id="UP000278746">
    <property type="component" value="Unassembled WGS sequence"/>
</dbReference>
<dbReference type="AlphaFoldDB" id="A0A3M7TY56"/>
<evidence type="ECO:0000256" key="3">
    <source>
        <dbReference type="ARBA" id="ARBA00022692"/>
    </source>
</evidence>
<feature type="transmembrane region" description="Helical" evidence="6">
    <location>
        <begin position="130"/>
        <end position="148"/>
    </location>
</feature>
<dbReference type="PANTHER" id="PTHR30250:SF21">
    <property type="entry name" value="LIPID II FLIPPASE MURJ"/>
    <property type="match status" value="1"/>
</dbReference>
<feature type="transmembrane region" description="Helical" evidence="6">
    <location>
        <begin position="299"/>
        <end position="319"/>
    </location>
</feature>
<keyword evidence="8" id="KW-1185">Reference proteome</keyword>
<dbReference type="PANTHER" id="PTHR30250">
    <property type="entry name" value="PST FAMILY PREDICTED COLANIC ACID TRANSPORTER"/>
    <property type="match status" value="1"/>
</dbReference>
<dbReference type="RefSeq" id="WP_122898180.1">
    <property type="nucleotide sequence ID" value="NZ_RHIB01000001.1"/>
</dbReference>
<evidence type="ECO:0000256" key="2">
    <source>
        <dbReference type="ARBA" id="ARBA00022475"/>
    </source>
</evidence>
<evidence type="ECO:0000313" key="8">
    <source>
        <dbReference type="Proteomes" id="UP000278746"/>
    </source>
</evidence>
<sequence length="545" mass="59263">MSERNLIRGTMILTASIFISKLLGLIYIFPFQAIVGLEGLALYSYGYVPYTVLLSLATLGIPLAVSKFVSKYNALGDYRTGQRLFQSGLIVMGITGFVAFLALFFLAPVIAANVLDTSDLQGNSIEDAVFTIRMVSVALLVVPVMSLIRGYFQGFQSMGPTAVSQVIEQIVRIIFILLLTFLIINVWNGELGTAVGFATFGAFVGAIGGLAVLLVYWYKRKGNFQKHVEESTTDHQIPLTNMYKELLRYALPISFVGLSIPMYQMIDLFTFNNALSSLGFEQGEIDKYFGAFVQAAHKLILIPVALATAMSLAILPTVTSAFVNNEKDRLQRHITQTYQIILFLSIPAATGLSVLAYPAYGALFGLDDLSIGGEILRHYAPVAVLFSIFAVTSSLLQGINRQKYAVIALLSGITLKFATNALFISWFGPVGAVYATALGYASAISVNAWAIGKYAEYSYNLLFKRMLLIGGFAVAMGIGVWAVNMLVQLALPMENRGSTFVILPITIGAGIAIYGFLGIRSGLAAMILGHRFKFLKKKTKVSEEG</sequence>
<feature type="transmembrane region" description="Helical" evidence="6">
    <location>
        <begin position="433"/>
        <end position="455"/>
    </location>
</feature>
<dbReference type="Pfam" id="PF01943">
    <property type="entry name" value="Polysacc_synt"/>
    <property type="match status" value="1"/>
</dbReference>
<dbReference type="InterPro" id="IPR024923">
    <property type="entry name" value="PG_synth_SpoVB"/>
</dbReference>
<keyword evidence="3 6" id="KW-0812">Transmembrane</keyword>
<feature type="transmembrane region" description="Helical" evidence="6">
    <location>
        <begin position="340"/>
        <end position="360"/>
    </location>
</feature>
<protein>
    <submittedName>
        <fullName evidence="7">Polysaccharide biosynthesis protein</fullName>
    </submittedName>
</protein>
<name>A0A3M7TY56_9BACI</name>
<evidence type="ECO:0000256" key="1">
    <source>
        <dbReference type="ARBA" id="ARBA00004651"/>
    </source>
</evidence>